<dbReference type="SUPFAM" id="SSF53167">
    <property type="entry name" value="Purine and uridine phosphorylases"/>
    <property type="match status" value="1"/>
</dbReference>
<gene>
    <name evidence="1" type="ORF">PSALAMII_LOCUS7959</name>
</gene>
<evidence type="ECO:0000313" key="1">
    <source>
        <dbReference type="EMBL" id="CAG8402801.1"/>
    </source>
</evidence>
<dbReference type="InterPro" id="IPR053137">
    <property type="entry name" value="NLR-like"/>
</dbReference>
<dbReference type="PANTHER" id="PTHR46082:SF11">
    <property type="entry name" value="AAA+ ATPASE DOMAIN-CONTAINING PROTEIN-RELATED"/>
    <property type="match status" value="1"/>
</dbReference>
<keyword evidence="2" id="KW-1185">Reference proteome</keyword>
<name>A0A9W4JMA3_9EURO</name>
<dbReference type="Gene3D" id="3.40.50.1580">
    <property type="entry name" value="Nucleoside phosphorylase domain"/>
    <property type="match status" value="1"/>
</dbReference>
<accession>A0A9W4JMA3</accession>
<dbReference type="EMBL" id="CAJVPG010000410">
    <property type="protein sequence ID" value="CAG8402801.1"/>
    <property type="molecule type" value="Genomic_DNA"/>
</dbReference>
<organism evidence="1 2">
    <name type="scientific">Penicillium salamii</name>
    <dbReference type="NCBI Taxonomy" id="1612424"/>
    <lineage>
        <taxon>Eukaryota</taxon>
        <taxon>Fungi</taxon>
        <taxon>Dikarya</taxon>
        <taxon>Ascomycota</taxon>
        <taxon>Pezizomycotina</taxon>
        <taxon>Eurotiomycetes</taxon>
        <taxon>Eurotiomycetidae</taxon>
        <taxon>Eurotiales</taxon>
        <taxon>Aspergillaceae</taxon>
        <taxon>Penicillium</taxon>
    </lineage>
</organism>
<dbReference type="GO" id="GO:0009116">
    <property type="term" value="P:nucleoside metabolic process"/>
    <property type="evidence" value="ECO:0007669"/>
    <property type="project" value="InterPro"/>
</dbReference>
<comment type="caution">
    <text evidence="1">The sequence shown here is derived from an EMBL/GenBank/DDBJ whole genome shotgun (WGS) entry which is preliminary data.</text>
</comment>
<evidence type="ECO:0008006" key="3">
    <source>
        <dbReference type="Google" id="ProtNLM"/>
    </source>
</evidence>
<dbReference type="PANTHER" id="PTHR46082">
    <property type="entry name" value="ATP/GTP-BINDING PROTEIN-RELATED"/>
    <property type="match status" value="1"/>
</dbReference>
<protein>
    <recommendedName>
        <fullName evidence="3">Nucleoside phosphorylase domain-containing protein</fullName>
    </recommendedName>
</protein>
<dbReference type="InterPro" id="IPR035994">
    <property type="entry name" value="Nucleoside_phosphorylase_sf"/>
</dbReference>
<proteinExistence type="predicted"/>
<dbReference type="GO" id="GO:0003824">
    <property type="term" value="F:catalytic activity"/>
    <property type="evidence" value="ECO:0007669"/>
    <property type="project" value="InterPro"/>
</dbReference>
<sequence>MSNVENYNIAWISTAATDYIAARAFLDEEHPALLSPRGKFDYTLGRIGSHNVVLISSLFQLKHDASLAAFIAQEMLHNFPNIRIGLMVGTGGGAPSKNHDIRFGDIVVGVPCNGRSGVLQYDFDQTIETQSCQPTGYLDQPPTVFRTAIAETKAQYENKGHNLDSEVRKILDKRPRLRKKYQRPDLATDRLYRSHIVHPQDNGSPCALSCGEDSSCLVVRRPRLECDGIPAIHYGLIASAHRLMNNASIRDKLADQMDILCFETEAAGLMNHYPFLVIRGICGYADSHNNEDWKGHAAMLAAAYAQDLLSRIPARLVEQEAKVISVLNGENHTGRIEFSGLNHGIQVGLNGDNYTGRIEFSGLNHAIQVQRNDGLESNGLGEVGGAEPIDSAFFVSSNIRGRPPVSMEGPKQGSTS</sequence>
<dbReference type="AlphaFoldDB" id="A0A9W4JMA3"/>
<dbReference type="OrthoDB" id="1577640at2759"/>
<evidence type="ECO:0000313" key="2">
    <source>
        <dbReference type="Proteomes" id="UP001152649"/>
    </source>
</evidence>
<dbReference type="Proteomes" id="UP001152649">
    <property type="component" value="Unassembled WGS sequence"/>
</dbReference>
<reference evidence="1" key="1">
    <citation type="submission" date="2021-07" db="EMBL/GenBank/DDBJ databases">
        <authorList>
            <person name="Branca A.L. A."/>
        </authorList>
    </citation>
    <scope>NUCLEOTIDE SEQUENCE</scope>
</reference>